<dbReference type="STRING" id="545696.HOLDEFILI_03210"/>
<dbReference type="HOGENOM" id="CLU_2752314_0_0_9"/>
<protein>
    <submittedName>
        <fullName evidence="1">Uncharacterized protein</fullName>
    </submittedName>
</protein>
<comment type="caution">
    <text evidence="1">The sequence shown here is derived from an EMBL/GenBank/DDBJ whole genome shotgun (WGS) entry which is preliminary data.</text>
</comment>
<organism evidence="1 2">
    <name type="scientific">Holdemania filiformis DSM 12042</name>
    <dbReference type="NCBI Taxonomy" id="545696"/>
    <lineage>
        <taxon>Bacteria</taxon>
        <taxon>Bacillati</taxon>
        <taxon>Bacillota</taxon>
        <taxon>Erysipelotrichia</taxon>
        <taxon>Erysipelotrichales</taxon>
        <taxon>Erysipelotrichaceae</taxon>
        <taxon>Holdemania</taxon>
    </lineage>
</organism>
<sequence>MAEDVVLSKVNGGQKLTNLNGIQTERQRLQGIVVMKFIRIFHRNKNLLYFNIAENQKKPHKKQKFVKILF</sequence>
<proteinExistence type="predicted"/>
<dbReference type="EMBL" id="ACCF01000201">
    <property type="protein sequence ID" value="EEF66634.1"/>
    <property type="molecule type" value="Genomic_DNA"/>
</dbReference>
<name>B9YBK3_9FIRM</name>
<dbReference type="AlphaFoldDB" id="B9YBK3"/>
<evidence type="ECO:0000313" key="1">
    <source>
        <dbReference type="EMBL" id="EEF66634.1"/>
    </source>
</evidence>
<dbReference type="Proteomes" id="UP000005950">
    <property type="component" value="Unassembled WGS sequence"/>
</dbReference>
<accession>B9YBK3</accession>
<dbReference type="RefSeq" id="WP_006060375.1">
    <property type="nucleotide sequence ID" value="NZ_GG657561.1"/>
</dbReference>
<gene>
    <name evidence="1" type="ORF">HOLDEFILI_03210</name>
</gene>
<evidence type="ECO:0000313" key="2">
    <source>
        <dbReference type="Proteomes" id="UP000005950"/>
    </source>
</evidence>
<reference evidence="1 2" key="2">
    <citation type="submission" date="2009-02" db="EMBL/GenBank/DDBJ databases">
        <title>Draft genome sequence of Holdemania filiformis DSM 12042.</title>
        <authorList>
            <person name="Sudarsanam P."/>
            <person name="Ley R."/>
            <person name="Guruge J."/>
            <person name="Turnbaugh P.J."/>
            <person name="Mahowald M."/>
            <person name="Liep D."/>
            <person name="Gordon J."/>
        </authorList>
    </citation>
    <scope>NUCLEOTIDE SEQUENCE [LARGE SCALE GENOMIC DNA]</scope>
    <source>
        <strain evidence="1 2">DSM 12042</strain>
    </source>
</reference>
<reference evidence="1 2" key="1">
    <citation type="submission" date="2008-12" db="EMBL/GenBank/DDBJ databases">
        <authorList>
            <person name="Fulton L."/>
            <person name="Clifton S."/>
            <person name="Fulton B."/>
            <person name="Xu J."/>
            <person name="Minx P."/>
            <person name="Pepin K.H."/>
            <person name="Johnson M."/>
            <person name="Bhonagiri V."/>
            <person name="Nash W.E."/>
            <person name="Mardis E.R."/>
            <person name="Wilson R.K."/>
        </authorList>
    </citation>
    <scope>NUCLEOTIDE SEQUENCE [LARGE SCALE GENOMIC DNA]</scope>
    <source>
        <strain evidence="1 2">DSM 12042</strain>
    </source>
</reference>